<name>A0A1Y2EI91_9PEZI</name>
<dbReference type="RefSeq" id="XP_040720890.1">
    <property type="nucleotide sequence ID" value="XM_040865620.1"/>
</dbReference>
<comment type="caution">
    <text evidence="2">The sequence shown here is derived from an EMBL/GenBank/DDBJ whole genome shotgun (WGS) entry which is preliminary data.</text>
</comment>
<feature type="domain" description="Protein kinase" evidence="1">
    <location>
        <begin position="1"/>
        <end position="159"/>
    </location>
</feature>
<sequence>MVHTDVKLDSVFANYGQSDQCFSDIQLGDCGGVVFKDSGFAREGHLIGAALTCIPEAMFQLSWRTSTNVWSFENAILSLMHGEGRHHFDPGWEGIKPEDQDYETTVVKRILSVRSYHRLPTSLSRTPSRSSTSLLGKDLRKGHFNGERRYNFLLPKTSS</sequence>
<dbReference type="OrthoDB" id="5979581at2759"/>
<evidence type="ECO:0000259" key="1">
    <source>
        <dbReference type="PROSITE" id="PS50011"/>
    </source>
</evidence>
<gene>
    <name evidence="2" type="ORF">BCR38DRAFT_7642</name>
</gene>
<reference evidence="2 3" key="1">
    <citation type="submission" date="2016-07" db="EMBL/GenBank/DDBJ databases">
        <title>Pervasive Adenine N6-methylation of Active Genes in Fungi.</title>
        <authorList>
            <consortium name="DOE Joint Genome Institute"/>
            <person name="Mondo S.J."/>
            <person name="Dannebaum R.O."/>
            <person name="Kuo R.C."/>
            <person name="Labutti K."/>
            <person name="Haridas S."/>
            <person name="Kuo A."/>
            <person name="Salamov A."/>
            <person name="Ahrendt S.R."/>
            <person name="Lipzen A."/>
            <person name="Sullivan W."/>
            <person name="Andreopoulos W.B."/>
            <person name="Clum A."/>
            <person name="Lindquist E."/>
            <person name="Daum C."/>
            <person name="Ramamoorthy G.K."/>
            <person name="Gryganskyi A."/>
            <person name="Culley D."/>
            <person name="Magnuson J.K."/>
            <person name="James T.Y."/>
            <person name="O'Malley M.A."/>
            <person name="Stajich J.E."/>
            <person name="Spatafora J.W."/>
            <person name="Visel A."/>
            <person name="Grigoriev I.V."/>
        </authorList>
    </citation>
    <scope>NUCLEOTIDE SEQUENCE [LARGE SCALE GENOMIC DNA]</scope>
    <source>
        <strain evidence="2 3">CBS 129021</strain>
    </source>
</reference>
<dbReference type="AlphaFoldDB" id="A0A1Y2EI91"/>
<dbReference type="GO" id="GO:0005524">
    <property type="term" value="F:ATP binding"/>
    <property type="evidence" value="ECO:0007669"/>
    <property type="project" value="InterPro"/>
</dbReference>
<keyword evidence="3" id="KW-1185">Reference proteome</keyword>
<dbReference type="InParanoid" id="A0A1Y2EI91"/>
<dbReference type="PROSITE" id="PS50011">
    <property type="entry name" value="PROTEIN_KINASE_DOM"/>
    <property type="match status" value="1"/>
</dbReference>
<dbReference type="InterPro" id="IPR000719">
    <property type="entry name" value="Prot_kinase_dom"/>
</dbReference>
<proteinExistence type="predicted"/>
<dbReference type="GeneID" id="63781832"/>
<dbReference type="GO" id="GO:0004672">
    <property type="term" value="F:protein kinase activity"/>
    <property type="evidence" value="ECO:0007669"/>
    <property type="project" value="InterPro"/>
</dbReference>
<organism evidence="2 3">
    <name type="scientific">Pseudomassariella vexata</name>
    <dbReference type="NCBI Taxonomy" id="1141098"/>
    <lineage>
        <taxon>Eukaryota</taxon>
        <taxon>Fungi</taxon>
        <taxon>Dikarya</taxon>
        <taxon>Ascomycota</taxon>
        <taxon>Pezizomycotina</taxon>
        <taxon>Sordariomycetes</taxon>
        <taxon>Xylariomycetidae</taxon>
        <taxon>Amphisphaeriales</taxon>
        <taxon>Pseudomassariaceae</taxon>
        <taxon>Pseudomassariella</taxon>
    </lineage>
</organism>
<evidence type="ECO:0000313" key="2">
    <source>
        <dbReference type="EMBL" id="ORY71298.1"/>
    </source>
</evidence>
<dbReference type="EMBL" id="MCFJ01000001">
    <property type="protein sequence ID" value="ORY71298.1"/>
    <property type="molecule type" value="Genomic_DNA"/>
</dbReference>
<evidence type="ECO:0000313" key="3">
    <source>
        <dbReference type="Proteomes" id="UP000193689"/>
    </source>
</evidence>
<accession>A0A1Y2EI91</accession>
<protein>
    <recommendedName>
        <fullName evidence="1">Protein kinase domain-containing protein</fullName>
    </recommendedName>
</protein>
<dbReference type="Proteomes" id="UP000193689">
    <property type="component" value="Unassembled WGS sequence"/>
</dbReference>